<keyword evidence="3" id="KW-1003">Cell membrane</keyword>
<evidence type="ECO:0000256" key="7">
    <source>
        <dbReference type="SAM" id="Phobius"/>
    </source>
</evidence>
<gene>
    <name evidence="8" type="ORF">L0U88_07335</name>
</gene>
<dbReference type="Pfam" id="PF07681">
    <property type="entry name" value="DoxX"/>
    <property type="match status" value="1"/>
</dbReference>
<evidence type="ECO:0000313" key="9">
    <source>
        <dbReference type="Proteomes" id="UP001200145"/>
    </source>
</evidence>
<feature type="transmembrane region" description="Helical" evidence="7">
    <location>
        <begin position="72"/>
        <end position="88"/>
    </location>
</feature>
<dbReference type="InterPro" id="IPR032808">
    <property type="entry name" value="DoxX"/>
</dbReference>
<evidence type="ECO:0000256" key="4">
    <source>
        <dbReference type="ARBA" id="ARBA00022692"/>
    </source>
</evidence>
<reference evidence="8 9" key="1">
    <citation type="submission" date="2022-01" db="EMBL/GenBank/DDBJ databases">
        <title>Flavihumibacter sp. nov., isolated from sediment of a river.</title>
        <authorList>
            <person name="Liu H."/>
        </authorList>
    </citation>
    <scope>NUCLEOTIDE SEQUENCE [LARGE SCALE GENOMIC DNA]</scope>
    <source>
        <strain evidence="8 9">RY-1</strain>
    </source>
</reference>
<name>A0ABS9BFW5_9BACT</name>
<keyword evidence="6 7" id="KW-0472">Membrane</keyword>
<feature type="transmembrane region" description="Helical" evidence="7">
    <location>
        <begin position="47"/>
        <end position="65"/>
    </location>
</feature>
<dbReference type="EMBL" id="JAKEVY010000002">
    <property type="protein sequence ID" value="MCF1714436.1"/>
    <property type="molecule type" value="Genomic_DNA"/>
</dbReference>
<dbReference type="PANTHER" id="PTHR33452">
    <property type="entry name" value="OXIDOREDUCTASE CATD-RELATED"/>
    <property type="match status" value="1"/>
</dbReference>
<proteinExistence type="inferred from homology"/>
<dbReference type="Proteomes" id="UP001200145">
    <property type="component" value="Unassembled WGS sequence"/>
</dbReference>
<evidence type="ECO:0000256" key="1">
    <source>
        <dbReference type="ARBA" id="ARBA00004651"/>
    </source>
</evidence>
<evidence type="ECO:0000256" key="6">
    <source>
        <dbReference type="ARBA" id="ARBA00023136"/>
    </source>
</evidence>
<comment type="subcellular location">
    <subcellularLocation>
        <location evidence="1">Cell membrane</location>
        <topology evidence="1">Multi-pass membrane protein</topology>
    </subcellularLocation>
</comment>
<evidence type="ECO:0000256" key="2">
    <source>
        <dbReference type="ARBA" id="ARBA00006679"/>
    </source>
</evidence>
<evidence type="ECO:0000256" key="3">
    <source>
        <dbReference type="ARBA" id="ARBA00022475"/>
    </source>
</evidence>
<feature type="transmembrane region" description="Helical" evidence="7">
    <location>
        <begin position="100"/>
        <end position="120"/>
    </location>
</feature>
<comment type="similarity">
    <text evidence="2">Belongs to the DoxX family.</text>
</comment>
<dbReference type="InterPro" id="IPR051907">
    <property type="entry name" value="DoxX-like_oxidoreductase"/>
</dbReference>
<comment type="caution">
    <text evidence="8">The sequence shown here is derived from an EMBL/GenBank/DDBJ whole genome shotgun (WGS) entry which is preliminary data.</text>
</comment>
<evidence type="ECO:0000256" key="5">
    <source>
        <dbReference type="ARBA" id="ARBA00022989"/>
    </source>
</evidence>
<evidence type="ECO:0000313" key="8">
    <source>
        <dbReference type="EMBL" id="MCF1714436.1"/>
    </source>
</evidence>
<keyword evidence="5 7" id="KW-1133">Transmembrane helix</keyword>
<organism evidence="8 9">
    <name type="scientific">Flavihumibacter fluminis</name>
    <dbReference type="NCBI Taxonomy" id="2909236"/>
    <lineage>
        <taxon>Bacteria</taxon>
        <taxon>Pseudomonadati</taxon>
        <taxon>Bacteroidota</taxon>
        <taxon>Chitinophagia</taxon>
        <taxon>Chitinophagales</taxon>
        <taxon>Chitinophagaceae</taxon>
        <taxon>Flavihumibacter</taxon>
    </lineage>
</organism>
<sequence length="147" mass="16008">MKKIDIALLIARVGIAALMLTHGIPKLLMLFSESPVQFPPVFGMSAEFSLVLTVLAEVFGSIFLLAGLFTRLAVIPLIGTMLVAALLIHSADPLSAKEPALLYLTTYLVLFFAGAGKYSVDYLLQKRMIAVKPARKEKDDPTLAIYQ</sequence>
<accession>A0ABS9BFW5</accession>
<protein>
    <submittedName>
        <fullName evidence="8">DoxX family protein</fullName>
    </submittedName>
</protein>
<keyword evidence="9" id="KW-1185">Reference proteome</keyword>
<dbReference type="PANTHER" id="PTHR33452:SF1">
    <property type="entry name" value="INNER MEMBRANE PROTEIN YPHA-RELATED"/>
    <property type="match status" value="1"/>
</dbReference>
<keyword evidence="4 7" id="KW-0812">Transmembrane</keyword>
<dbReference type="RefSeq" id="WP_234865113.1">
    <property type="nucleotide sequence ID" value="NZ_JAKEVY010000002.1"/>
</dbReference>